<reference evidence="6" key="1">
    <citation type="submission" date="2025-08" db="UniProtKB">
        <authorList>
            <consortium name="RefSeq"/>
        </authorList>
    </citation>
    <scope>IDENTIFICATION</scope>
</reference>
<dbReference type="Proteomes" id="UP000515125">
    <property type="component" value="Unplaced"/>
</dbReference>
<dbReference type="GeneID" id="34622412"/>
<proteinExistence type="predicted"/>
<feature type="compositionally biased region" description="Polar residues" evidence="2">
    <location>
        <begin position="491"/>
        <end position="503"/>
    </location>
</feature>
<dbReference type="Gene3D" id="3.10.50.40">
    <property type="match status" value="1"/>
</dbReference>
<feature type="region of interest" description="Disordered" evidence="2">
    <location>
        <begin position="357"/>
        <end position="544"/>
    </location>
</feature>
<feature type="region of interest" description="Disordered" evidence="2">
    <location>
        <begin position="316"/>
        <end position="342"/>
    </location>
</feature>
<dbReference type="SUPFAM" id="SSF49879">
    <property type="entry name" value="SMAD/FHA domain"/>
    <property type="match status" value="1"/>
</dbReference>
<keyword evidence="1" id="KW-0413">Isomerase</keyword>
<feature type="domain" description="FHA" evidence="3">
    <location>
        <begin position="215"/>
        <end position="269"/>
    </location>
</feature>
<dbReference type="OrthoDB" id="444265at2759"/>
<evidence type="ECO:0000313" key="5">
    <source>
        <dbReference type="Proteomes" id="UP000515125"/>
    </source>
</evidence>
<evidence type="ECO:0000259" key="3">
    <source>
        <dbReference type="PROSITE" id="PS50006"/>
    </source>
</evidence>
<feature type="compositionally biased region" description="Gly residues" evidence="2">
    <location>
        <begin position="390"/>
        <end position="402"/>
    </location>
</feature>
<dbReference type="Pfam" id="PF00498">
    <property type="entry name" value="FHA"/>
    <property type="match status" value="1"/>
</dbReference>
<feature type="compositionally biased region" description="Low complexity" evidence="2">
    <location>
        <begin position="461"/>
        <end position="472"/>
    </location>
</feature>
<dbReference type="InterPro" id="IPR000253">
    <property type="entry name" value="FHA_dom"/>
</dbReference>
<gene>
    <name evidence="6" type="primary">LOC34622412</name>
</gene>
<dbReference type="GO" id="GO:0003755">
    <property type="term" value="F:peptidyl-prolyl cis-trans isomerase activity"/>
    <property type="evidence" value="ECO:0007669"/>
    <property type="project" value="UniProtKB-KW"/>
</dbReference>
<feature type="compositionally biased region" description="Basic and acidic residues" evidence="2">
    <location>
        <begin position="426"/>
        <end position="440"/>
    </location>
</feature>
<feature type="region of interest" description="Disordered" evidence="2">
    <location>
        <begin position="1"/>
        <end position="64"/>
    </location>
</feature>
<evidence type="ECO:0000256" key="2">
    <source>
        <dbReference type="SAM" id="MobiDB-lite"/>
    </source>
</evidence>
<evidence type="ECO:0000256" key="1">
    <source>
        <dbReference type="PROSITE-ProRule" id="PRU00278"/>
    </source>
</evidence>
<dbReference type="RefSeq" id="XP_026191867.1">
    <property type="nucleotide sequence ID" value="XM_026336082.1"/>
</dbReference>
<name>A0A6P6RWX5_9EIME</name>
<dbReference type="InterPro" id="IPR000297">
    <property type="entry name" value="PPIase_PpiC"/>
</dbReference>
<dbReference type="InterPro" id="IPR050923">
    <property type="entry name" value="Cell_Proc_Reg/RNA_Proc"/>
</dbReference>
<sequence length="713" mass="74088">MPVDDEQDDLAALEASPPVSPQNQEGEPEGPGRAQSSAGGGAEGPAAVAAAQGRARMQQQRGDWYAAQQRARAVPAVAVTPLFVSGGALHSTSTKNKEVLLPPTLTGASPGNKTGLWNEAVSSAQTKGKGASGSPAIPPTAAGALSTPGASQDTAGQGAPSSSESADDAAFFPPTARICSRPVTEFSHLAVQKDGVTLSVLCLPWLYQKLHKEVLLLGRGDSADIHTDHPSCSRAHCELRRVRLPDGQCSYTLEDLNSAHGTLVNGGKVAPRKPTVLDDDDEIQVGFSQRLYTFKKGDDRLGLQRDEERGASLAAARPIGGGAGTPHQPPSPSLDEDNGEAPKSSFLQKHLERRAKMGNAFRGRGGGPYGGDRHRWHRETPEAGEDGSPAGPGGPRNRGGGPPRQDSNWQPGGGAGSPECLYYGNADRDGGGGPWRERGGSQRYHHHASGDDGYSRGPSCGAPTGGNTTPLGGPWGRSPQGRYGGEAPRDSSLSVYSPESASSGGAPYSPQAPPSVSPYLVNPEFGGGGGGSPHNAGRTAYGETPFYGGPSPMASGAASRDMSHAAAPAVPAEETAAGAACNFAKADRVYVHHILLKFAGALGFAGAAEVATLRDGKTPMQRTREQAREYLTHTRQLLVEAPQQFGDFAAELSDCPSFARKGEVGWLRCNGLLETGELLFPPLMAAGALALEVGQLSPVLESHMGFHLFFRTA</sequence>
<feature type="compositionally biased region" description="Acidic residues" evidence="2">
    <location>
        <begin position="1"/>
        <end position="11"/>
    </location>
</feature>
<protein>
    <submittedName>
        <fullName evidence="6">Uncharacterized protein LOC34622412</fullName>
    </submittedName>
</protein>
<organism evidence="5 6">
    <name type="scientific">Cyclospora cayetanensis</name>
    <dbReference type="NCBI Taxonomy" id="88456"/>
    <lineage>
        <taxon>Eukaryota</taxon>
        <taxon>Sar</taxon>
        <taxon>Alveolata</taxon>
        <taxon>Apicomplexa</taxon>
        <taxon>Conoidasida</taxon>
        <taxon>Coccidia</taxon>
        <taxon>Eucoccidiorida</taxon>
        <taxon>Eimeriorina</taxon>
        <taxon>Eimeriidae</taxon>
        <taxon>Cyclospora</taxon>
    </lineage>
</organism>
<accession>A0A6P6RWX5</accession>
<keyword evidence="1" id="KW-0697">Rotamase</keyword>
<keyword evidence="5" id="KW-1185">Reference proteome</keyword>
<dbReference type="AlphaFoldDB" id="A0A6P6RWX5"/>
<evidence type="ECO:0000259" key="4">
    <source>
        <dbReference type="PROSITE" id="PS50198"/>
    </source>
</evidence>
<feature type="compositionally biased region" description="Low complexity" evidence="2">
    <location>
        <begin position="44"/>
        <end position="64"/>
    </location>
</feature>
<dbReference type="PROSITE" id="PS50006">
    <property type="entry name" value="FHA_DOMAIN"/>
    <property type="match status" value="1"/>
</dbReference>
<evidence type="ECO:0000313" key="6">
    <source>
        <dbReference type="RefSeq" id="XP_026191867.1"/>
    </source>
</evidence>
<feature type="domain" description="PpiC" evidence="4">
    <location>
        <begin position="586"/>
        <end position="713"/>
    </location>
</feature>
<dbReference type="SMART" id="SM00240">
    <property type="entry name" value="FHA"/>
    <property type="match status" value="1"/>
</dbReference>
<dbReference type="InterPro" id="IPR008984">
    <property type="entry name" value="SMAD_FHA_dom_sf"/>
</dbReference>
<dbReference type="SUPFAM" id="SSF54534">
    <property type="entry name" value="FKBP-like"/>
    <property type="match status" value="1"/>
</dbReference>
<dbReference type="InterPro" id="IPR046357">
    <property type="entry name" value="PPIase_dom_sf"/>
</dbReference>
<feature type="compositionally biased region" description="Low complexity" evidence="2">
    <location>
        <begin position="159"/>
        <end position="168"/>
    </location>
</feature>
<dbReference type="PROSITE" id="PS50198">
    <property type="entry name" value="PPIC_PPIASE_2"/>
    <property type="match status" value="1"/>
</dbReference>
<dbReference type="Pfam" id="PF00639">
    <property type="entry name" value="Rotamase"/>
    <property type="match status" value="1"/>
</dbReference>
<feature type="region of interest" description="Disordered" evidence="2">
    <location>
        <begin position="123"/>
        <end position="168"/>
    </location>
</feature>
<dbReference type="Gene3D" id="2.60.200.20">
    <property type="match status" value="1"/>
</dbReference>
<dbReference type="PANTHER" id="PTHR23308">
    <property type="entry name" value="NUCLEAR INHIBITOR OF PROTEIN PHOSPHATASE-1"/>
    <property type="match status" value="1"/>
</dbReference>